<dbReference type="AlphaFoldDB" id="A0A364MYQ8"/>
<dbReference type="EMBL" id="QGDH01000106">
    <property type="protein sequence ID" value="RAR07005.1"/>
    <property type="molecule type" value="Genomic_DNA"/>
</dbReference>
<dbReference type="SUPFAM" id="SSF50974">
    <property type="entry name" value="Nitrous oxide reductase, N-terminal domain"/>
    <property type="match status" value="1"/>
</dbReference>
<dbReference type="InterPro" id="IPR011045">
    <property type="entry name" value="N2O_reductase_N"/>
</dbReference>
<keyword evidence="4" id="KW-1185">Reference proteome</keyword>
<proteinExistence type="inferred from homology"/>
<evidence type="ECO:0000313" key="4">
    <source>
        <dbReference type="Proteomes" id="UP000249619"/>
    </source>
</evidence>
<dbReference type="Pfam" id="PF10282">
    <property type="entry name" value="Lactonase"/>
    <property type="match status" value="1"/>
</dbReference>
<organism evidence="3 4">
    <name type="scientific">Stemphylium lycopersici</name>
    <name type="common">Tomato gray leaf spot disease fungus</name>
    <name type="synonym">Thyrospora lycopersici</name>
    <dbReference type="NCBI Taxonomy" id="183478"/>
    <lineage>
        <taxon>Eukaryota</taxon>
        <taxon>Fungi</taxon>
        <taxon>Dikarya</taxon>
        <taxon>Ascomycota</taxon>
        <taxon>Pezizomycotina</taxon>
        <taxon>Dothideomycetes</taxon>
        <taxon>Pleosporomycetidae</taxon>
        <taxon>Pleosporales</taxon>
        <taxon>Pleosporineae</taxon>
        <taxon>Pleosporaceae</taxon>
        <taxon>Stemphylium</taxon>
    </lineage>
</organism>
<name>A0A364MYQ8_STELY</name>
<dbReference type="InterPro" id="IPR050282">
    <property type="entry name" value="Cycloisomerase_2"/>
</dbReference>
<sequence>MKTLLAALAVFGSATAERLLVASYGNQTHLGTIATLELLPSTGKGSSRELKVIHESQDCGSLPTWLDVSLGPNTVICLDEAATDANMTTLSVEPDGSLKKVASVGALGGAVSLQSYNDKSAVALAHYGPNPAITSYSAHGDSTFESLQNITFGEPDQIHQAVLDPTGKFMIFPSLGADLVRVYSIDASTGLLTEQEPLKSKTGYGPRHAVFWTGSESRTTYLFVLHELSSRIVSYKVDYPDCGGLSFTQVDEVSTYGNQPLPDRKLSGAEIVLSPCNNFLVASNRNGTIFSVDNADPKNSTQIPSDSLVTFKPTADGKLSFVQLAKSGGWFPRHFMLSKDGSMVAVANQLSHNVVIYSRDVETGLVNDQKMVARAENLGPGDLMFIQWLEG</sequence>
<dbReference type="InterPro" id="IPR015943">
    <property type="entry name" value="WD40/YVTN_repeat-like_dom_sf"/>
</dbReference>
<evidence type="ECO:0000313" key="3">
    <source>
        <dbReference type="EMBL" id="RAR07005.1"/>
    </source>
</evidence>
<feature type="chain" id="PRO_5017075477" evidence="2">
    <location>
        <begin position="17"/>
        <end position="391"/>
    </location>
</feature>
<dbReference type="InterPro" id="IPR019405">
    <property type="entry name" value="Lactonase_7-beta_prop"/>
</dbReference>
<comment type="similarity">
    <text evidence="1">Belongs to the cycloisomerase 2 family.</text>
</comment>
<feature type="signal peptide" evidence="2">
    <location>
        <begin position="1"/>
        <end position="16"/>
    </location>
</feature>
<dbReference type="GO" id="GO:0017057">
    <property type="term" value="F:6-phosphogluconolactonase activity"/>
    <property type="evidence" value="ECO:0007669"/>
    <property type="project" value="TreeGrafter"/>
</dbReference>
<comment type="caution">
    <text evidence="3">The sequence shown here is derived from an EMBL/GenBank/DDBJ whole genome shotgun (WGS) entry which is preliminary data.</text>
</comment>
<gene>
    <name evidence="3" type="ORF">DDE83_006666</name>
</gene>
<evidence type="ECO:0000256" key="2">
    <source>
        <dbReference type="SAM" id="SignalP"/>
    </source>
</evidence>
<dbReference type="PANTHER" id="PTHR30344:SF1">
    <property type="entry name" value="6-PHOSPHOGLUCONOLACTONASE"/>
    <property type="match status" value="1"/>
</dbReference>
<keyword evidence="2" id="KW-0732">Signal</keyword>
<dbReference type="Proteomes" id="UP000249619">
    <property type="component" value="Unassembled WGS sequence"/>
</dbReference>
<dbReference type="PANTHER" id="PTHR30344">
    <property type="entry name" value="6-PHOSPHOGLUCONOLACTONASE-RELATED"/>
    <property type="match status" value="1"/>
</dbReference>
<dbReference type="Gene3D" id="2.130.10.10">
    <property type="entry name" value="YVTN repeat-like/Quinoprotein amine dehydrogenase"/>
    <property type="match status" value="1"/>
</dbReference>
<evidence type="ECO:0000256" key="1">
    <source>
        <dbReference type="ARBA" id="ARBA00005564"/>
    </source>
</evidence>
<dbReference type="STRING" id="183478.A0A364MYQ8"/>
<protein>
    <submittedName>
        <fullName evidence="3">3-carboxymuconate cyclase</fullName>
    </submittedName>
</protein>
<reference evidence="4" key="1">
    <citation type="submission" date="2018-05" db="EMBL/GenBank/DDBJ databases">
        <title>Draft genome sequence of Stemphylium lycopersici strain CIDEFI 213.</title>
        <authorList>
            <person name="Medina R."/>
            <person name="Franco M.E.E."/>
            <person name="Lucentini C.G."/>
            <person name="Saparrat M.C.N."/>
            <person name="Balatti P.A."/>
        </authorList>
    </citation>
    <scope>NUCLEOTIDE SEQUENCE [LARGE SCALE GENOMIC DNA]</scope>
    <source>
        <strain evidence="4">CIDEFI 213</strain>
    </source>
</reference>
<accession>A0A364MYQ8</accession>